<comment type="caution">
    <text evidence="3">The sequence shown here is derived from an EMBL/GenBank/DDBJ whole genome shotgun (WGS) entry which is preliminary data.</text>
</comment>
<accession>A0A930LH10</accession>
<feature type="transmembrane region" description="Helical" evidence="2">
    <location>
        <begin position="26"/>
        <end position="44"/>
    </location>
</feature>
<evidence type="ECO:0000256" key="1">
    <source>
        <dbReference type="SAM" id="MobiDB-lite"/>
    </source>
</evidence>
<proteinExistence type="predicted"/>
<organism evidence="3 4">
    <name type="scientific">Rothia mucilaginosa</name>
    <dbReference type="NCBI Taxonomy" id="43675"/>
    <lineage>
        <taxon>Bacteria</taxon>
        <taxon>Bacillati</taxon>
        <taxon>Actinomycetota</taxon>
        <taxon>Actinomycetes</taxon>
        <taxon>Micrococcales</taxon>
        <taxon>Micrococcaceae</taxon>
        <taxon>Rothia</taxon>
    </lineage>
</organism>
<reference evidence="3" key="1">
    <citation type="submission" date="2020-04" db="EMBL/GenBank/DDBJ databases">
        <title>Deep metagenomics examines the oral microbiome during advanced dental caries in children, revealing novel taxa and co-occurrences with host molecules.</title>
        <authorList>
            <person name="Baker J.L."/>
            <person name="Morton J.T."/>
            <person name="Dinis M."/>
            <person name="Alvarez R."/>
            <person name="Tran N.C."/>
            <person name="Knight R."/>
            <person name="Edlund A."/>
        </authorList>
    </citation>
    <scope>NUCLEOTIDE SEQUENCE</scope>
    <source>
        <strain evidence="3">JCVI_44_bin.2</strain>
    </source>
</reference>
<feature type="non-terminal residue" evidence="3">
    <location>
        <position position="88"/>
    </location>
</feature>
<dbReference type="Proteomes" id="UP000756427">
    <property type="component" value="Unassembled WGS sequence"/>
</dbReference>
<sequence>MASNMGDEDEDLTAFERVIKFVRTKWKIILPVTLVLVIAVVYWFSHSASSARANEERVRALAQSGSAPSASESAGPDGVDQLLMNQQP</sequence>
<dbReference type="EMBL" id="JABZXR010000081">
    <property type="protein sequence ID" value="MBF1664729.1"/>
    <property type="molecule type" value="Genomic_DNA"/>
</dbReference>
<gene>
    <name evidence="3" type="ORF">HXO64_09380</name>
</gene>
<feature type="compositionally biased region" description="Low complexity" evidence="1">
    <location>
        <begin position="62"/>
        <end position="76"/>
    </location>
</feature>
<dbReference type="AlphaFoldDB" id="A0A930LH10"/>
<name>A0A930LH10_9MICC</name>
<keyword evidence="2" id="KW-0472">Membrane</keyword>
<dbReference type="RefSeq" id="WP_303976602.1">
    <property type="nucleotide sequence ID" value="NZ_JABZXR010000081.1"/>
</dbReference>
<feature type="region of interest" description="Disordered" evidence="1">
    <location>
        <begin position="59"/>
        <end position="88"/>
    </location>
</feature>
<keyword evidence="2" id="KW-0812">Transmembrane</keyword>
<protein>
    <submittedName>
        <fullName evidence="3">Uncharacterized protein</fullName>
    </submittedName>
</protein>
<evidence type="ECO:0000313" key="4">
    <source>
        <dbReference type="Proteomes" id="UP000756427"/>
    </source>
</evidence>
<evidence type="ECO:0000256" key="2">
    <source>
        <dbReference type="SAM" id="Phobius"/>
    </source>
</evidence>
<keyword evidence="2" id="KW-1133">Transmembrane helix</keyword>
<evidence type="ECO:0000313" key="3">
    <source>
        <dbReference type="EMBL" id="MBF1664729.1"/>
    </source>
</evidence>